<evidence type="ECO:0000313" key="2">
    <source>
        <dbReference type="Proteomes" id="UP000294576"/>
    </source>
</evidence>
<dbReference type="InterPro" id="IPR035069">
    <property type="entry name" value="TTHA1013/TTHA0281-like"/>
</dbReference>
<dbReference type="GO" id="GO:0006355">
    <property type="term" value="P:regulation of DNA-templated transcription"/>
    <property type="evidence" value="ECO:0007669"/>
    <property type="project" value="InterPro"/>
</dbReference>
<protein>
    <submittedName>
        <fullName evidence="1">Putative HicB family RNase H-like nuclease</fullName>
    </submittedName>
</protein>
<organism evidence="1 2">
    <name type="scientific">Rhizobium sullae</name>
    <name type="common">Rhizobium hedysari</name>
    <dbReference type="NCBI Taxonomy" id="50338"/>
    <lineage>
        <taxon>Bacteria</taxon>
        <taxon>Pseudomonadati</taxon>
        <taxon>Pseudomonadota</taxon>
        <taxon>Alphaproteobacteria</taxon>
        <taxon>Hyphomicrobiales</taxon>
        <taxon>Rhizobiaceae</taxon>
        <taxon>Rhizobium/Agrobacterium group</taxon>
        <taxon>Rhizobium</taxon>
    </lineage>
</organism>
<proteinExistence type="predicted"/>
<dbReference type="SUPFAM" id="SSF47598">
    <property type="entry name" value="Ribbon-helix-helix"/>
    <property type="match status" value="1"/>
</dbReference>
<dbReference type="EMBL" id="SMBH01000002">
    <property type="protein sequence ID" value="TCU19261.1"/>
    <property type="molecule type" value="Genomic_DNA"/>
</dbReference>
<dbReference type="Pfam" id="PF05534">
    <property type="entry name" value="HicB"/>
    <property type="match status" value="1"/>
</dbReference>
<dbReference type="InterPro" id="IPR010985">
    <property type="entry name" value="Ribbon_hlx_hlx"/>
</dbReference>
<dbReference type="RefSeq" id="WP_132559826.1">
    <property type="nucleotide sequence ID" value="NZ_SMBH01000002.1"/>
</dbReference>
<dbReference type="Proteomes" id="UP000294576">
    <property type="component" value="Unassembled WGS sequence"/>
</dbReference>
<sequence length="113" mass="12464">MNVMNYKGYAARIEFDAEDEIFFGNIAGISDVVGFHADTVDGLKEAFHKAVDDYIETCRKLGKEPHRSYSGKMMFRVDPEVHARAAKAAELAGKSLNQWAEEILSRAAGKPAA</sequence>
<dbReference type="AlphaFoldDB" id="A0A4R3QD04"/>
<dbReference type="InterPro" id="IPR008651">
    <property type="entry name" value="Uncharacterised_HicB"/>
</dbReference>
<dbReference type="SUPFAM" id="SSF143100">
    <property type="entry name" value="TTHA1013/TTHA0281-like"/>
    <property type="match status" value="1"/>
</dbReference>
<accession>A0A4R3QD04</accession>
<evidence type="ECO:0000313" key="1">
    <source>
        <dbReference type="EMBL" id="TCU19261.1"/>
    </source>
</evidence>
<gene>
    <name evidence="1" type="ORF">EV132_102492</name>
</gene>
<name>A0A4R3QD04_RHISU</name>
<comment type="caution">
    <text evidence="1">The sequence shown here is derived from an EMBL/GenBank/DDBJ whole genome shotgun (WGS) entry which is preliminary data.</text>
</comment>
<reference evidence="1 2" key="1">
    <citation type="submission" date="2019-03" db="EMBL/GenBank/DDBJ databases">
        <title>Genomic Encyclopedia of Type Strains, Phase IV (KMG-V): Genome sequencing to study the core and pangenomes of soil and plant-associated prokaryotes.</title>
        <authorList>
            <person name="Whitman W."/>
        </authorList>
    </citation>
    <scope>NUCLEOTIDE SEQUENCE [LARGE SCALE GENOMIC DNA]</scope>
    <source>
        <strain evidence="1 2">Hc14</strain>
    </source>
</reference>